<dbReference type="Proteomes" id="UP000681722">
    <property type="component" value="Unassembled WGS sequence"/>
</dbReference>
<evidence type="ECO:0000256" key="2">
    <source>
        <dbReference type="PROSITE-ProRule" id="PRU00504"/>
    </source>
</evidence>
<dbReference type="Gene3D" id="2.120.10.30">
    <property type="entry name" value="TolB, C-terminal domain"/>
    <property type="match status" value="1"/>
</dbReference>
<dbReference type="PROSITE" id="PS51125">
    <property type="entry name" value="NHL"/>
    <property type="match status" value="1"/>
</dbReference>
<dbReference type="SUPFAM" id="SSF63829">
    <property type="entry name" value="Calcium-dependent phosphotriesterase"/>
    <property type="match status" value="1"/>
</dbReference>
<dbReference type="Proteomes" id="UP000663829">
    <property type="component" value="Unassembled WGS sequence"/>
</dbReference>
<evidence type="ECO:0008006" key="6">
    <source>
        <dbReference type="Google" id="ProtNLM"/>
    </source>
</evidence>
<sequence length="132" mass="13860">STLSGPAGIYVVSSSGNLYVADNHNSRVVRWSPGADPSTGGVPVASDTLSLVYDVIFTADEQTLFVTDGTDSVKRFTVGVDNATIFAGNGAAGSGPYQLDSPAGLALDSTEQYLYVVDTNNNRVQRFYIPSC</sequence>
<keyword evidence="5" id="KW-1185">Reference proteome</keyword>
<keyword evidence="1" id="KW-0677">Repeat</keyword>
<dbReference type="AlphaFoldDB" id="A0A816A9G3"/>
<reference evidence="3" key="1">
    <citation type="submission" date="2021-02" db="EMBL/GenBank/DDBJ databases">
        <authorList>
            <person name="Nowell W R."/>
        </authorList>
    </citation>
    <scope>NUCLEOTIDE SEQUENCE</scope>
</reference>
<proteinExistence type="predicted"/>
<dbReference type="Gene3D" id="2.40.10.500">
    <property type="match status" value="1"/>
</dbReference>
<dbReference type="InterPro" id="IPR001258">
    <property type="entry name" value="NHL_repeat"/>
</dbReference>
<protein>
    <recommendedName>
        <fullName evidence="6">NHL repeat-containing protein</fullName>
    </recommendedName>
</protein>
<feature type="non-terminal residue" evidence="3">
    <location>
        <position position="132"/>
    </location>
</feature>
<dbReference type="EMBL" id="CAJOBC010100723">
    <property type="protein sequence ID" value="CAF4469045.1"/>
    <property type="molecule type" value="Genomic_DNA"/>
</dbReference>
<organism evidence="3 5">
    <name type="scientific">Didymodactylos carnosus</name>
    <dbReference type="NCBI Taxonomy" id="1234261"/>
    <lineage>
        <taxon>Eukaryota</taxon>
        <taxon>Metazoa</taxon>
        <taxon>Spiralia</taxon>
        <taxon>Gnathifera</taxon>
        <taxon>Rotifera</taxon>
        <taxon>Eurotatoria</taxon>
        <taxon>Bdelloidea</taxon>
        <taxon>Philodinida</taxon>
        <taxon>Philodinidae</taxon>
        <taxon>Didymodactylos</taxon>
    </lineage>
</organism>
<evidence type="ECO:0000313" key="3">
    <source>
        <dbReference type="EMBL" id="CAF1594911.1"/>
    </source>
</evidence>
<dbReference type="OrthoDB" id="654191at2759"/>
<feature type="repeat" description="NHL" evidence="2">
    <location>
        <begin position="1"/>
        <end position="34"/>
    </location>
</feature>
<comment type="caution">
    <text evidence="3">The sequence shown here is derived from an EMBL/GenBank/DDBJ whole genome shotgun (WGS) entry which is preliminary data.</text>
</comment>
<dbReference type="Pfam" id="PF01436">
    <property type="entry name" value="NHL"/>
    <property type="match status" value="2"/>
</dbReference>
<evidence type="ECO:0000256" key="1">
    <source>
        <dbReference type="ARBA" id="ARBA00022737"/>
    </source>
</evidence>
<accession>A0A816A9G3</accession>
<dbReference type="InterPro" id="IPR011042">
    <property type="entry name" value="6-blade_b-propeller_TolB-like"/>
</dbReference>
<gene>
    <name evidence="3" type="ORF">GPM918_LOCUS42010</name>
    <name evidence="4" type="ORF">SRO942_LOCUS43170</name>
</gene>
<dbReference type="EMBL" id="CAJNOQ010034461">
    <property type="protein sequence ID" value="CAF1594911.1"/>
    <property type="molecule type" value="Genomic_DNA"/>
</dbReference>
<name>A0A816A9G3_9BILA</name>
<evidence type="ECO:0000313" key="5">
    <source>
        <dbReference type="Proteomes" id="UP000663829"/>
    </source>
</evidence>
<evidence type="ECO:0000313" key="4">
    <source>
        <dbReference type="EMBL" id="CAF4469045.1"/>
    </source>
</evidence>